<dbReference type="InterPro" id="IPR022657">
    <property type="entry name" value="De-COase2_CS"/>
</dbReference>
<protein>
    <recommendedName>
        <fullName evidence="6">Orn/DAP/Arg decarboxylase 2 N-terminal domain-containing protein</fullName>
    </recommendedName>
</protein>
<keyword evidence="5" id="KW-1133">Transmembrane helix</keyword>
<sequence>MNLKIRQINGNYLFLGSHLIKQLRAILLNLYYKISQMDYMELLIVHQKEKSKWQLNMEFLIRSLFIVIQLKRKKTYTLQKIKEFQQQVLIVLRNQSRSKRQHHRQRYYGEYLLLKRTQNKKLLFFLVNLEMTCYIQILLIKDLSKFKKMKIQLHGIHFHCGCAVQGSSSFGKGIDLAQYFMRIGRLYGHKMELLDLGGGFPTGSIHGYAIKALKKHKIILQDMKQLLKQEDIFVLIHVHFCVQNFDQKNQAWQIMLSCQ</sequence>
<name>A0A8S1SD52_9CILI</name>
<dbReference type="Proteomes" id="UP000689195">
    <property type="component" value="Unassembled WGS sequence"/>
</dbReference>
<dbReference type="InterPro" id="IPR022644">
    <property type="entry name" value="De-COase2_N"/>
</dbReference>
<keyword evidence="8" id="KW-1185">Reference proteome</keyword>
<dbReference type="OrthoDB" id="5034579at2759"/>
<keyword evidence="5" id="KW-0472">Membrane</keyword>
<keyword evidence="3" id="KW-0663">Pyridoxal phosphate</keyword>
<dbReference type="PANTHER" id="PTHR11482">
    <property type="entry name" value="ARGININE/DIAMINOPIMELATE/ORNITHINE DECARBOXYLASE"/>
    <property type="match status" value="1"/>
</dbReference>
<evidence type="ECO:0000256" key="5">
    <source>
        <dbReference type="SAM" id="Phobius"/>
    </source>
</evidence>
<dbReference type="Pfam" id="PF02784">
    <property type="entry name" value="Orn_Arg_deC_N"/>
    <property type="match status" value="1"/>
</dbReference>
<evidence type="ECO:0000259" key="6">
    <source>
        <dbReference type="Pfam" id="PF02784"/>
    </source>
</evidence>
<proteinExistence type="inferred from homology"/>
<dbReference type="AlphaFoldDB" id="A0A8S1SD52"/>
<dbReference type="GO" id="GO:0033387">
    <property type="term" value="P:putrescine biosynthetic process from arginine, via ornithine"/>
    <property type="evidence" value="ECO:0007669"/>
    <property type="project" value="TreeGrafter"/>
</dbReference>
<comment type="similarity">
    <text evidence="2">Belongs to the Orn/Lys/Arg decarboxylase class-II family.</text>
</comment>
<keyword evidence="5" id="KW-0812">Transmembrane</keyword>
<dbReference type="GO" id="GO:0005737">
    <property type="term" value="C:cytoplasm"/>
    <property type="evidence" value="ECO:0007669"/>
    <property type="project" value="TreeGrafter"/>
</dbReference>
<dbReference type="InterPro" id="IPR002433">
    <property type="entry name" value="Orn_de-COase"/>
</dbReference>
<dbReference type="PROSITE" id="PS00879">
    <property type="entry name" value="ODR_DC_2_2"/>
    <property type="match status" value="1"/>
</dbReference>
<evidence type="ECO:0000256" key="4">
    <source>
        <dbReference type="ARBA" id="ARBA00023239"/>
    </source>
</evidence>
<gene>
    <name evidence="7" type="ORF">PPENT_87.1.T0060168</name>
</gene>
<evidence type="ECO:0000256" key="2">
    <source>
        <dbReference type="ARBA" id="ARBA00008872"/>
    </source>
</evidence>
<keyword evidence="4" id="KW-0456">Lyase</keyword>
<evidence type="ECO:0000256" key="1">
    <source>
        <dbReference type="ARBA" id="ARBA00001933"/>
    </source>
</evidence>
<organism evidence="7 8">
    <name type="scientific">Paramecium pentaurelia</name>
    <dbReference type="NCBI Taxonomy" id="43138"/>
    <lineage>
        <taxon>Eukaryota</taxon>
        <taxon>Sar</taxon>
        <taxon>Alveolata</taxon>
        <taxon>Ciliophora</taxon>
        <taxon>Intramacronucleata</taxon>
        <taxon>Oligohymenophorea</taxon>
        <taxon>Peniculida</taxon>
        <taxon>Parameciidae</taxon>
        <taxon>Paramecium</taxon>
    </lineage>
</organism>
<evidence type="ECO:0000313" key="8">
    <source>
        <dbReference type="Proteomes" id="UP000689195"/>
    </source>
</evidence>
<dbReference type="PANTHER" id="PTHR11482:SF6">
    <property type="entry name" value="ORNITHINE DECARBOXYLASE 1-RELATED"/>
    <property type="match status" value="1"/>
</dbReference>
<feature type="transmembrane region" description="Helical" evidence="5">
    <location>
        <begin position="122"/>
        <end position="140"/>
    </location>
</feature>
<comment type="cofactor">
    <cofactor evidence="1">
        <name>pyridoxal 5'-phosphate</name>
        <dbReference type="ChEBI" id="CHEBI:597326"/>
    </cofactor>
</comment>
<dbReference type="EMBL" id="CAJJDO010000006">
    <property type="protein sequence ID" value="CAD8137590.1"/>
    <property type="molecule type" value="Genomic_DNA"/>
</dbReference>
<comment type="caution">
    <text evidence="7">The sequence shown here is derived from an EMBL/GenBank/DDBJ whole genome shotgun (WGS) entry which is preliminary data.</text>
</comment>
<feature type="domain" description="Orn/DAP/Arg decarboxylase 2 N-terminal" evidence="6">
    <location>
        <begin position="146"/>
        <end position="203"/>
    </location>
</feature>
<dbReference type="GO" id="GO:0004586">
    <property type="term" value="F:ornithine decarboxylase activity"/>
    <property type="evidence" value="ECO:0007669"/>
    <property type="project" value="TreeGrafter"/>
</dbReference>
<evidence type="ECO:0000256" key="3">
    <source>
        <dbReference type="ARBA" id="ARBA00022898"/>
    </source>
</evidence>
<accession>A0A8S1SD52</accession>
<evidence type="ECO:0000313" key="7">
    <source>
        <dbReference type="EMBL" id="CAD8137590.1"/>
    </source>
</evidence>
<reference evidence="7" key="1">
    <citation type="submission" date="2021-01" db="EMBL/GenBank/DDBJ databases">
        <authorList>
            <consortium name="Genoscope - CEA"/>
            <person name="William W."/>
        </authorList>
    </citation>
    <scope>NUCLEOTIDE SEQUENCE</scope>
</reference>